<dbReference type="RefSeq" id="WP_106595051.1">
    <property type="nucleotide sequence ID" value="NZ_PYAS01000004.1"/>
</dbReference>
<dbReference type="OrthoDB" id="903507at2"/>
<proteinExistence type="predicted"/>
<evidence type="ECO:0000313" key="3">
    <source>
        <dbReference type="Proteomes" id="UP000241964"/>
    </source>
</evidence>
<evidence type="ECO:0000256" key="1">
    <source>
        <dbReference type="SAM" id="SignalP"/>
    </source>
</evidence>
<dbReference type="EMBL" id="PYAS01000004">
    <property type="protein sequence ID" value="PSL30140.1"/>
    <property type="molecule type" value="Genomic_DNA"/>
</dbReference>
<feature type="chain" id="PRO_5015166101" evidence="1">
    <location>
        <begin position="21"/>
        <end position="1430"/>
    </location>
</feature>
<comment type="caution">
    <text evidence="2">The sequence shown here is derived from an EMBL/GenBank/DDBJ whole genome shotgun (WGS) entry which is preliminary data.</text>
</comment>
<dbReference type="Proteomes" id="UP000241964">
    <property type="component" value="Unassembled WGS sequence"/>
</dbReference>
<accession>A0A2P8G843</accession>
<keyword evidence="3" id="KW-1185">Reference proteome</keyword>
<feature type="signal peptide" evidence="1">
    <location>
        <begin position="1"/>
        <end position="20"/>
    </location>
</feature>
<evidence type="ECO:0000313" key="2">
    <source>
        <dbReference type="EMBL" id="PSL30140.1"/>
    </source>
</evidence>
<reference evidence="2 3" key="1">
    <citation type="submission" date="2018-03" db="EMBL/GenBank/DDBJ databases">
        <title>Genomic Encyclopedia of Archaeal and Bacterial Type Strains, Phase II (KMG-II): from individual species to whole genera.</title>
        <authorList>
            <person name="Goeker M."/>
        </authorList>
    </citation>
    <scope>NUCLEOTIDE SEQUENCE [LARGE SCALE GENOMIC DNA]</scope>
    <source>
        <strain evidence="2 3">DSM 29057</strain>
    </source>
</reference>
<dbReference type="InterPro" id="IPR026444">
    <property type="entry name" value="Secre_tail"/>
</dbReference>
<organism evidence="2 3">
    <name type="scientific">Dyadobacter jiangsuensis</name>
    <dbReference type="NCBI Taxonomy" id="1591085"/>
    <lineage>
        <taxon>Bacteria</taxon>
        <taxon>Pseudomonadati</taxon>
        <taxon>Bacteroidota</taxon>
        <taxon>Cytophagia</taxon>
        <taxon>Cytophagales</taxon>
        <taxon>Spirosomataceae</taxon>
        <taxon>Dyadobacter</taxon>
    </lineage>
</organism>
<gene>
    <name evidence="2" type="ORF">CLV60_10482</name>
</gene>
<protein>
    <submittedName>
        <fullName evidence="2">Putative secreted protein (Por secretion system target)</fullName>
    </submittedName>
</protein>
<name>A0A2P8G843_9BACT</name>
<keyword evidence="1" id="KW-0732">Signal</keyword>
<dbReference type="NCBIfam" id="TIGR04183">
    <property type="entry name" value="Por_Secre_tail"/>
    <property type="match status" value="1"/>
</dbReference>
<sequence length="1430" mass="155271">MNRFYVALFLFFLFIRGALAQSNTIQISAEGDLCADPVLKIDATLSGTFGKDNVFKARIQKPYASDVTELPAILRNGKFEVTLPGNLLNTTDRYEIQVDASSPATASNRSYAYFHKKGQVTISQALSDTVNQYKEFSFYLNTNSTSSGIVTLVDSSKVSFYADRDAAFQQIRRLYPEKSVNYTIAHAENVCGAMTVSGAAKVYVNPVPIQTTLVTPRAACPGSQIRVRFSAGNDKLNEGTSYTIKLTESVDAGLPANPKKYYAQAILKDGELLATIPENISLVVGKVFTVSVMTQNPGTVGEAGAAYLWIHPKPFAEITSTSSKVLAGDGFGITVRYIGPDPYTIVLSDGTKITGISDIGQIRNHDLKTYPTTTTEYTIKAIQSSCAAAPLSQNKVVATVPSGLILPKRDITAPYCEGATIRLPFSANVDLPANASYSMKIRSPLDTVVVPAQRVGSEIEFKIPDIWSKSPSRIWRQKSFSFQLISENPRLESNLFTDVTIQGKPEVVWIEPNREVPIPAVHSFAFNYKGGGPYSINAPYGTSWISNIYNDIGYGNFYVTKSGQYALKSISNSCFSNDSPTPLNVKVLDESPSKLTIVATSIKYPACYGDTLDMEIGTTGQFPDGDEFMIQLNKSSSCCEFETIKTVTKAGKVKVPIPYDPQGNISSGTASYYIMVVSKKTGVASEQVNLETYYPFYNLRLAYSDRTSLSGAGSKAVDMELSHLGGTPWSLTYSDGKQDHSVILDGNWYTSRFSVNVKHGANHFVVKSIRSACGVQNINLPADIFVDRYRVIVPSENWHTLICTGSTIRVPFEVMDTTLVSTTFKLQISKDNTTFTDAGPNTNSRIAEYQVPADYSTGNYYMRVISSDGVFSNSFSLDISSAPTATITSISYPGSGPFEVEAGQQMRFDIETTGRVPQWIVADGLYDYNSNQNKFSTSIYPVKSGTFAIKSISNSCGYGPVPAAVSYKVLPKLTLQSIGYTFCKDQNLAATYNLLGDFDLSDDYIRFSLINSSTNKTILLDSTRTPQGMPLFRLPEGVEPGSYLLRGTIRKYKIQTDVFVMIDQKPRLTLLGNTTINPGGQTSLAIRSLNGLQGQTIRYTLSNGVSGDYFPSGNQGGTVTVAPQVTTHYQIVSATNQCGSGAIVGEGVTVTVNPTSAKSVEVTSWNSVRHYSFLCTTDTIQVYFTSTGTFSSSNKFLVQLSDSTGLNFKTLPTTGSASPLTAVIPAGPARSDGYRIRVIATDPDAAVADFRNPLALRYRPTARFATDKVYQQGNAVPRVAAILTGDSPWQISYANSKSAFTTNLFAPVDSIALQNPAPGEVYALRSVINSCGPGQIIAPASVSIETVTGVEPTLPSIVAFPNPTREFVTLNFGKPGKYNVHLSDISGRLLASFKTIGETLSLDLRKYPPGVLLLNVESGPQKSTFRIIRQ</sequence>